<evidence type="ECO:0000256" key="3">
    <source>
        <dbReference type="ARBA" id="ARBA00022555"/>
    </source>
</evidence>
<dbReference type="InterPro" id="IPR020536">
    <property type="entry name" value="ThiI_AANH"/>
</dbReference>
<dbReference type="eggNOG" id="arCOG00038">
    <property type="taxonomic scope" value="Archaea"/>
</dbReference>
<dbReference type="Proteomes" id="UP000002457">
    <property type="component" value="Chromosome"/>
</dbReference>
<comment type="similarity">
    <text evidence="9">Belongs to the ThiI family.</text>
</comment>
<dbReference type="FunFam" id="3.40.50.620:FF:000053">
    <property type="entry name" value="Probable tRNA sulfurtransferase"/>
    <property type="match status" value="1"/>
</dbReference>
<evidence type="ECO:0000256" key="2">
    <source>
        <dbReference type="ARBA" id="ARBA00022490"/>
    </source>
</evidence>
<dbReference type="UniPathway" id="UPA00060"/>
<evidence type="ECO:0000313" key="11">
    <source>
        <dbReference type="EMBL" id="ACL17242.1"/>
    </source>
</evidence>
<accession>B8GKU6</accession>
<dbReference type="AlphaFoldDB" id="B8GKU6"/>
<feature type="domain" description="Thil AANH" evidence="10">
    <location>
        <begin position="3"/>
        <end position="192"/>
    </location>
</feature>
<evidence type="ECO:0000256" key="6">
    <source>
        <dbReference type="ARBA" id="ARBA00022840"/>
    </source>
</evidence>
<keyword evidence="6 9" id="KW-0067">ATP-binding</keyword>
<dbReference type="InterPro" id="IPR003720">
    <property type="entry name" value="tRNA_STrfase"/>
</dbReference>
<dbReference type="SUPFAM" id="SSF52402">
    <property type="entry name" value="Adenine nucleotide alpha hydrolases-like"/>
    <property type="match status" value="1"/>
</dbReference>
<dbReference type="GO" id="GO:0002937">
    <property type="term" value="P:tRNA 4-thiouridine biosynthesis"/>
    <property type="evidence" value="ECO:0007669"/>
    <property type="project" value="TreeGrafter"/>
</dbReference>
<dbReference type="GO" id="GO:0000049">
    <property type="term" value="F:tRNA binding"/>
    <property type="evidence" value="ECO:0007669"/>
    <property type="project" value="UniProtKB-KW"/>
</dbReference>
<keyword evidence="2 9" id="KW-0963">Cytoplasm</keyword>
<keyword evidence="7" id="KW-0694">RNA-binding</keyword>
<dbReference type="GO" id="GO:0005829">
    <property type="term" value="C:cytosol"/>
    <property type="evidence" value="ECO:0007669"/>
    <property type="project" value="TreeGrafter"/>
</dbReference>
<dbReference type="EMBL" id="CP001338">
    <property type="protein sequence ID" value="ACL17242.1"/>
    <property type="molecule type" value="Genomic_DNA"/>
</dbReference>
<evidence type="ECO:0000313" key="12">
    <source>
        <dbReference type="Proteomes" id="UP000002457"/>
    </source>
</evidence>
<comment type="pathway">
    <text evidence="9">Cofactor biosynthesis; thiamine diphosphate biosynthesis.</text>
</comment>
<gene>
    <name evidence="9" type="primary">thiI</name>
    <name evidence="11" type="ordered locus">Mpal_1938</name>
</gene>
<dbReference type="STRING" id="521011.Mpal_1938"/>
<evidence type="ECO:0000256" key="8">
    <source>
        <dbReference type="ARBA" id="ARBA00022977"/>
    </source>
</evidence>
<dbReference type="HAMAP" id="MF_00021">
    <property type="entry name" value="ThiI"/>
    <property type="match status" value="1"/>
</dbReference>
<dbReference type="PANTHER" id="PTHR43209">
    <property type="entry name" value="TRNA SULFURTRANSFERASE"/>
    <property type="match status" value="1"/>
</dbReference>
<comment type="caution">
    <text evidence="9">Lacks conserved residue(s) required for the propagation of feature annotation.</text>
</comment>
<keyword evidence="3" id="KW-0820">tRNA-binding</keyword>
<feature type="binding site" evidence="9">
    <location>
        <position position="89"/>
    </location>
    <ligand>
        <name>ATP</name>
        <dbReference type="ChEBI" id="CHEBI:30616"/>
    </ligand>
</feature>
<comment type="function">
    <text evidence="9">Catalyzes the ATP-dependent transfer of a sulfur to tRNA to produce 4-thiouridine in position 8 of tRNAs, which functions as a near-UV photosensor. Also catalyzes the transfer of sulfur to the sulfur carrier protein ThiS, forming ThiS-thiocarboxylate. This is a step in the synthesis of thiazole, in the thiamine biosynthesis pathway. The sulfur is donated as persulfide by IscS.</text>
</comment>
<dbReference type="HOGENOM" id="CLU_037952_0_0_2"/>
<proteinExistence type="inferred from homology"/>
<dbReference type="GO" id="GO:0009229">
    <property type="term" value="P:thiamine diphosphate biosynthetic process"/>
    <property type="evidence" value="ECO:0007669"/>
    <property type="project" value="UniProtKB-UniRule"/>
</dbReference>
<evidence type="ECO:0000256" key="4">
    <source>
        <dbReference type="ARBA" id="ARBA00022679"/>
    </source>
</evidence>
<evidence type="ECO:0000259" key="10">
    <source>
        <dbReference type="Pfam" id="PF02568"/>
    </source>
</evidence>
<feature type="binding site" evidence="9">
    <location>
        <position position="120"/>
    </location>
    <ligand>
        <name>ATP</name>
        <dbReference type="ChEBI" id="CHEBI:30616"/>
    </ligand>
</feature>
<dbReference type="GO" id="GO:0052837">
    <property type="term" value="P:thiazole biosynthetic process"/>
    <property type="evidence" value="ECO:0007669"/>
    <property type="project" value="TreeGrafter"/>
</dbReference>
<comment type="subcellular location">
    <subcellularLocation>
        <location evidence="1 9">Cytoplasm</location>
    </subcellularLocation>
</comment>
<keyword evidence="4 9" id="KW-0808">Transferase</keyword>
<dbReference type="NCBIfam" id="NF006222">
    <property type="entry name" value="PRK08349.1"/>
    <property type="match status" value="1"/>
</dbReference>
<dbReference type="InterPro" id="IPR014729">
    <property type="entry name" value="Rossmann-like_a/b/a_fold"/>
</dbReference>
<dbReference type="CDD" id="cd01712">
    <property type="entry name" value="PPase_ThiI"/>
    <property type="match status" value="1"/>
</dbReference>
<comment type="catalytic activity">
    <reaction evidence="9">
        <text>[ThiI sulfur-carrier protein]-S-sulfanyl-L-cysteine + a uridine in tRNA + 2 reduced [2Fe-2S]-[ferredoxin] + ATP + H(+) = [ThiI sulfur-carrier protein]-L-cysteine + a 4-thiouridine in tRNA + 2 oxidized [2Fe-2S]-[ferredoxin] + AMP + diphosphate</text>
        <dbReference type="Rhea" id="RHEA:24176"/>
        <dbReference type="Rhea" id="RHEA-COMP:10000"/>
        <dbReference type="Rhea" id="RHEA-COMP:10001"/>
        <dbReference type="Rhea" id="RHEA-COMP:13337"/>
        <dbReference type="Rhea" id="RHEA-COMP:13338"/>
        <dbReference type="Rhea" id="RHEA-COMP:13339"/>
        <dbReference type="Rhea" id="RHEA-COMP:13340"/>
        <dbReference type="ChEBI" id="CHEBI:15378"/>
        <dbReference type="ChEBI" id="CHEBI:29950"/>
        <dbReference type="ChEBI" id="CHEBI:30616"/>
        <dbReference type="ChEBI" id="CHEBI:33019"/>
        <dbReference type="ChEBI" id="CHEBI:33737"/>
        <dbReference type="ChEBI" id="CHEBI:33738"/>
        <dbReference type="ChEBI" id="CHEBI:61963"/>
        <dbReference type="ChEBI" id="CHEBI:65315"/>
        <dbReference type="ChEBI" id="CHEBI:136798"/>
        <dbReference type="ChEBI" id="CHEBI:456215"/>
        <dbReference type="EC" id="2.8.1.4"/>
    </reaction>
</comment>
<dbReference type="GO" id="GO:0005524">
    <property type="term" value="F:ATP binding"/>
    <property type="evidence" value="ECO:0007669"/>
    <property type="project" value="UniProtKB-UniRule"/>
</dbReference>
<dbReference type="RefSeq" id="WP_012618561.1">
    <property type="nucleotide sequence ID" value="NC_011832.1"/>
</dbReference>
<dbReference type="GO" id="GO:0009228">
    <property type="term" value="P:thiamine biosynthetic process"/>
    <property type="evidence" value="ECO:0007669"/>
    <property type="project" value="UniProtKB-KW"/>
</dbReference>
<evidence type="ECO:0000256" key="7">
    <source>
        <dbReference type="ARBA" id="ARBA00022884"/>
    </source>
</evidence>
<evidence type="ECO:0000256" key="9">
    <source>
        <dbReference type="HAMAP-Rule" id="MF_00021"/>
    </source>
</evidence>
<dbReference type="InterPro" id="IPR050102">
    <property type="entry name" value="tRNA_sulfurtransferase_ThiI"/>
</dbReference>
<feature type="binding site" evidence="9">
    <location>
        <position position="111"/>
    </location>
    <ligand>
        <name>ATP</name>
        <dbReference type="ChEBI" id="CHEBI:30616"/>
    </ligand>
</feature>
<feature type="binding site" evidence="9">
    <location>
        <begin position="6"/>
        <end position="7"/>
    </location>
    <ligand>
        <name>ATP</name>
        <dbReference type="ChEBI" id="CHEBI:30616"/>
    </ligand>
</feature>
<dbReference type="EC" id="2.8.1.4" evidence="9"/>
<dbReference type="KEGG" id="mpl:Mpal_1938"/>
<organism evidence="11 12">
    <name type="scientific">Methanosphaerula palustris (strain ATCC BAA-1556 / DSM 19958 / E1-9c)</name>
    <dbReference type="NCBI Taxonomy" id="521011"/>
    <lineage>
        <taxon>Archaea</taxon>
        <taxon>Methanobacteriati</taxon>
        <taxon>Methanobacteriota</taxon>
        <taxon>Stenosarchaea group</taxon>
        <taxon>Methanomicrobia</taxon>
        <taxon>Methanomicrobiales</taxon>
        <taxon>Methanoregulaceae</taxon>
        <taxon>Methanosphaerula</taxon>
    </lineage>
</organism>
<keyword evidence="8 9" id="KW-0784">Thiamine biosynthesis</keyword>
<dbReference type="GO" id="GO:0004810">
    <property type="term" value="F:CCA tRNA nucleotidyltransferase activity"/>
    <property type="evidence" value="ECO:0007669"/>
    <property type="project" value="InterPro"/>
</dbReference>
<dbReference type="Gene3D" id="3.40.50.620">
    <property type="entry name" value="HUPs"/>
    <property type="match status" value="1"/>
</dbReference>
<dbReference type="PANTHER" id="PTHR43209:SF1">
    <property type="entry name" value="TRNA SULFURTRANSFERASE"/>
    <property type="match status" value="1"/>
</dbReference>
<reference evidence="11 12" key="1">
    <citation type="journal article" date="2015" name="Genome Announc.">
        <title>Complete Genome Sequence of Methanosphaerula palustris E1-9CT, a Hydrogenotrophic Methanogen Isolated from a Minerotrophic Fen Peatland.</title>
        <authorList>
            <person name="Cadillo-Quiroz H."/>
            <person name="Browne P."/>
            <person name="Kyrpides N."/>
            <person name="Woyke T."/>
            <person name="Goodwin L."/>
            <person name="Detter C."/>
            <person name="Yavitt J.B."/>
            <person name="Zinder S.H."/>
        </authorList>
    </citation>
    <scope>NUCLEOTIDE SEQUENCE [LARGE SCALE GENOMIC DNA]</scope>
    <source>
        <strain evidence="12">ATCC BAA-1556 / DSM 19958 / E1-9c</strain>
    </source>
</reference>
<dbReference type="GeneID" id="7270742"/>
<evidence type="ECO:0000256" key="5">
    <source>
        <dbReference type="ARBA" id="ARBA00022741"/>
    </source>
</evidence>
<keyword evidence="12" id="KW-1185">Reference proteome</keyword>
<protein>
    <recommendedName>
        <fullName evidence="9">Probable tRNA sulfurtransferase</fullName>
        <ecNumber evidence="9">2.8.1.4</ecNumber>
    </recommendedName>
    <alternativeName>
        <fullName evidence="9">Sulfur carrier protein ThiS sulfurtransferase</fullName>
    </alternativeName>
    <alternativeName>
        <fullName evidence="9">Thiamine biosynthesis protein ThiI</fullName>
    </alternativeName>
    <alternativeName>
        <fullName evidence="9">tRNA 4-thiouridine synthase</fullName>
    </alternativeName>
</protein>
<comment type="catalytic activity">
    <reaction evidence="9">
        <text>[ThiS sulfur-carrier protein]-C-terminal Gly-Gly-AMP + S-sulfanyl-L-cysteinyl-[cysteine desulfurase] + AH2 = [ThiS sulfur-carrier protein]-C-terminal-Gly-aminoethanethioate + L-cysteinyl-[cysteine desulfurase] + A + AMP + 2 H(+)</text>
        <dbReference type="Rhea" id="RHEA:43340"/>
        <dbReference type="Rhea" id="RHEA-COMP:12157"/>
        <dbReference type="Rhea" id="RHEA-COMP:12158"/>
        <dbReference type="Rhea" id="RHEA-COMP:12910"/>
        <dbReference type="Rhea" id="RHEA-COMP:19908"/>
        <dbReference type="ChEBI" id="CHEBI:13193"/>
        <dbReference type="ChEBI" id="CHEBI:15378"/>
        <dbReference type="ChEBI" id="CHEBI:17499"/>
        <dbReference type="ChEBI" id="CHEBI:29950"/>
        <dbReference type="ChEBI" id="CHEBI:61963"/>
        <dbReference type="ChEBI" id="CHEBI:90618"/>
        <dbReference type="ChEBI" id="CHEBI:232372"/>
        <dbReference type="ChEBI" id="CHEBI:456215"/>
    </reaction>
</comment>
<dbReference type="Pfam" id="PF02568">
    <property type="entry name" value="ThiI"/>
    <property type="match status" value="1"/>
</dbReference>
<dbReference type="GO" id="GO:0140741">
    <property type="term" value="F:tRNA-uracil-4 sulfurtransferase activity"/>
    <property type="evidence" value="ECO:0007669"/>
    <property type="project" value="UniProtKB-EC"/>
</dbReference>
<name>B8GKU6_METPE</name>
<evidence type="ECO:0000256" key="1">
    <source>
        <dbReference type="ARBA" id="ARBA00004496"/>
    </source>
</evidence>
<sequence>MKLISLISGGIDSPVATYLMICRGVEIVAVHMDNRPFTDEKNLDKTLNLVRHLRTLTGTPIRTYVVPHGPNHTTIARNCNRHLHCLFCRRMMYRIAEQIAEKEGADGILTGESVGQVASQTLQNLSVVNRAIKYPVIRPLIGFDKVEIIEIARTIGTYEISTLPGLCCTIVPKHPSTAAKLEDVLNEESKIDIDSLVEKSLEGMYVFGPETL</sequence>
<keyword evidence="5 9" id="KW-0547">Nucleotide-binding</keyword>